<dbReference type="EnsemblMetazoa" id="GAUT017231-RA">
    <property type="protein sequence ID" value="GAUT017231-PA"/>
    <property type="gene ID" value="GAUT017231"/>
</dbReference>
<evidence type="ECO:0000313" key="2">
    <source>
        <dbReference type="EnsemblMetazoa" id="GAUT017231-PA"/>
    </source>
</evidence>
<accession>A0A1A9UVN6</accession>
<evidence type="ECO:0000313" key="3">
    <source>
        <dbReference type="Proteomes" id="UP000078200"/>
    </source>
</evidence>
<name>A0A1A9UVN6_GLOAU</name>
<dbReference type="Proteomes" id="UP000078200">
    <property type="component" value="Unassembled WGS sequence"/>
</dbReference>
<dbReference type="VEuPathDB" id="VectorBase:GAUT017231"/>
<reference evidence="2" key="1">
    <citation type="submission" date="2020-05" db="UniProtKB">
        <authorList>
            <consortium name="EnsemblMetazoa"/>
        </authorList>
    </citation>
    <scope>IDENTIFICATION</scope>
    <source>
        <strain evidence="2">TTRI</strain>
    </source>
</reference>
<evidence type="ECO:0000256" key="1">
    <source>
        <dbReference type="SAM" id="Phobius"/>
    </source>
</evidence>
<proteinExistence type="predicted"/>
<keyword evidence="3" id="KW-1185">Reference proteome</keyword>
<organism evidence="2 3">
    <name type="scientific">Glossina austeni</name>
    <name type="common">Savannah tsetse fly</name>
    <dbReference type="NCBI Taxonomy" id="7395"/>
    <lineage>
        <taxon>Eukaryota</taxon>
        <taxon>Metazoa</taxon>
        <taxon>Ecdysozoa</taxon>
        <taxon>Arthropoda</taxon>
        <taxon>Hexapoda</taxon>
        <taxon>Insecta</taxon>
        <taxon>Pterygota</taxon>
        <taxon>Neoptera</taxon>
        <taxon>Endopterygota</taxon>
        <taxon>Diptera</taxon>
        <taxon>Brachycera</taxon>
        <taxon>Muscomorpha</taxon>
        <taxon>Hippoboscoidea</taxon>
        <taxon>Glossinidae</taxon>
        <taxon>Glossina</taxon>
    </lineage>
</organism>
<protein>
    <submittedName>
        <fullName evidence="2">Uncharacterized protein</fullName>
    </submittedName>
</protein>
<dbReference type="AlphaFoldDB" id="A0A1A9UVN6"/>
<keyword evidence="1" id="KW-0472">Membrane</keyword>
<keyword evidence="1" id="KW-0812">Transmembrane</keyword>
<keyword evidence="1" id="KW-1133">Transmembrane helix</keyword>
<sequence length="171" mass="19883">MLRMDISSNYLRGCFKRRHQHQQYCQELRRPMKNMRDNILKCGLSSGFLLWIVIVSLEGVEVFCENNAGYHLVEKKDALPVILGPVPVIKGLYFHFVFHKAICKARAANYLMLKCSLWKLFQVECLAQKLFCPTGFLFNTNPKTVQMHTNFNHIYCEVLPDVCMNPLEDHA</sequence>
<feature type="transmembrane region" description="Helical" evidence="1">
    <location>
        <begin position="39"/>
        <end position="57"/>
    </location>
</feature>